<protein>
    <submittedName>
        <fullName evidence="4">Fused response regulator/phosphatase</fullName>
    </submittedName>
</protein>
<evidence type="ECO:0000256" key="2">
    <source>
        <dbReference type="PROSITE-ProRule" id="PRU00169"/>
    </source>
</evidence>
<dbReference type="PANTHER" id="PTHR43156:SF2">
    <property type="entry name" value="STAGE II SPORULATION PROTEIN E"/>
    <property type="match status" value="1"/>
</dbReference>
<keyword evidence="5" id="KW-1185">Reference proteome</keyword>
<feature type="domain" description="Response regulatory" evidence="3">
    <location>
        <begin position="11"/>
        <end position="128"/>
    </location>
</feature>
<dbReference type="Pfam" id="PF00072">
    <property type="entry name" value="Response_reg"/>
    <property type="match status" value="1"/>
</dbReference>
<dbReference type="InterPro" id="IPR011006">
    <property type="entry name" value="CheY-like_superfamily"/>
</dbReference>
<evidence type="ECO:0000256" key="1">
    <source>
        <dbReference type="ARBA" id="ARBA00022801"/>
    </source>
</evidence>
<name>A0A6P1BAM7_9BRAD</name>
<comment type="caution">
    <text evidence="4">The sequence shown here is derived from an EMBL/GenBank/DDBJ whole genome shotgun (WGS) entry which is preliminary data.</text>
</comment>
<keyword evidence="1" id="KW-0378">Hydrolase</keyword>
<dbReference type="InterPro" id="IPR001789">
    <property type="entry name" value="Sig_transdc_resp-reg_receiver"/>
</dbReference>
<sequence>MTAPVTTPGPRILVVDDNDDNRYTLTMYLDLEGYQHVVTANDGEEAVALLEAEPFDLVLLDVMMPRLDGFGVLAWLKAKGWLHHLPVIMISAQNEIENVVSCIELGAVDYLTKPFNKVLLRARLGASLEKKRLRDQMRAHLARLERELDAARALQMGMVPQSFPAPGAAFPWDIHASIAPALEVGGDLYDVFRAPNGDLCFFIGDVSGKGMPAALFMARTKSLIRVVTELTAREEPPDPAAIITRVNAELCDGNDAVMFVTLFFGVLSPGGMLSYCNAGHNPPYRIAGRNITPLVEAAGLVLGVEPSVAYRTAHAELAPGEGLFLYTDGVTEAVNAVDEPLGEARLEAALAGVASTSSAMVAAVAADLAAFVREAPRSDDIAMLALRRIPATLGLEVPETVLVDKVIE</sequence>
<gene>
    <name evidence="4" type="ORF">FNJ47_02360</name>
</gene>
<dbReference type="CDD" id="cd17574">
    <property type="entry name" value="REC_OmpR"/>
    <property type="match status" value="1"/>
</dbReference>
<keyword evidence="2" id="KW-0597">Phosphoprotein</keyword>
<dbReference type="AlphaFoldDB" id="A0A6P1BAM7"/>
<dbReference type="SMART" id="SM00331">
    <property type="entry name" value="PP2C_SIG"/>
    <property type="match status" value="1"/>
</dbReference>
<dbReference type="PANTHER" id="PTHR43156">
    <property type="entry name" value="STAGE II SPORULATION PROTEIN E-RELATED"/>
    <property type="match status" value="1"/>
</dbReference>
<evidence type="ECO:0000313" key="5">
    <source>
        <dbReference type="Proteomes" id="UP000468531"/>
    </source>
</evidence>
<evidence type="ECO:0000259" key="3">
    <source>
        <dbReference type="PROSITE" id="PS50110"/>
    </source>
</evidence>
<dbReference type="GO" id="GO:0000160">
    <property type="term" value="P:phosphorelay signal transduction system"/>
    <property type="evidence" value="ECO:0007669"/>
    <property type="project" value="InterPro"/>
</dbReference>
<dbReference type="InterPro" id="IPR052016">
    <property type="entry name" value="Bact_Sigma-Reg"/>
</dbReference>
<dbReference type="SUPFAM" id="SSF52172">
    <property type="entry name" value="CheY-like"/>
    <property type="match status" value="1"/>
</dbReference>
<organism evidence="4 5">
    <name type="scientific">Bradyrhizobium uaiense</name>
    <dbReference type="NCBI Taxonomy" id="2594946"/>
    <lineage>
        <taxon>Bacteria</taxon>
        <taxon>Pseudomonadati</taxon>
        <taxon>Pseudomonadota</taxon>
        <taxon>Alphaproteobacteria</taxon>
        <taxon>Hyphomicrobiales</taxon>
        <taxon>Nitrobacteraceae</taxon>
        <taxon>Bradyrhizobium</taxon>
    </lineage>
</organism>
<dbReference type="Proteomes" id="UP000468531">
    <property type="component" value="Unassembled WGS sequence"/>
</dbReference>
<dbReference type="RefSeq" id="WP_163150225.1">
    <property type="nucleotide sequence ID" value="NZ_VKHP01000005.1"/>
</dbReference>
<feature type="modified residue" description="4-aspartylphosphate" evidence="2">
    <location>
        <position position="61"/>
    </location>
</feature>
<accession>A0A6P1BAM7</accession>
<dbReference type="GO" id="GO:0016791">
    <property type="term" value="F:phosphatase activity"/>
    <property type="evidence" value="ECO:0007669"/>
    <property type="project" value="TreeGrafter"/>
</dbReference>
<dbReference type="SUPFAM" id="SSF81606">
    <property type="entry name" value="PP2C-like"/>
    <property type="match status" value="1"/>
</dbReference>
<dbReference type="InterPro" id="IPR001932">
    <property type="entry name" value="PPM-type_phosphatase-like_dom"/>
</dbReference>
<reference evidence="4 5" key="1">
    <citation type="journal article" date="2020" name="Arch. Microbiol.">
        <title>Bradyrhizobium uaiense sp. nov., a new highly efficient cowpea symbiont.</title>
        <authorList>
            <person name="Cabral Michel D."/>
            <person name="Azarias Guimaraes A."/>
            <person name="Martins da Costa E."/>
            <person name="Soares de Carvalho T."/>
            <person name="Balsanelli E."/>
            <person name="Willems A."/>
            <person name="Maltempi de Souza E."/>
            <person name="de Souza Moreira F.M."/>
        </authorList>
    </citation>
    <scope>NUCLEOTIDE SEQUENCE [LARGE SCALE GENOMIC DNA]</scope>
    <source>
        <strain evidence="4 5">UFLA 03-164</strain>
    </source>
</reference>
<dbReference type="PROSITE" id="PS50110">
    <property type="entry name" value="RESPONSE_REGULATORY"/>
    <property type="match status" value="1"/>
</dbReference>
<dbReference type="Pfam" id="PF07228">
    <property type="entry name" value="SpoIIE"/>
    <property type="match status" value="1"/>
</dbReference>
<dbReference type="Gene3D" id="3.60.40.10">
    <property type="entry name" value="PPM-type phosphatase domain"/>
    <property type="match status" value="1"/>
</dbReference>
<dbReference type="EMBL" id="VKHP01000005">
    <property type="protein sequence ID" value="NEU94700.1"/>
    <property type="molecule type" value="Genomic_DNA"/>
</dbReference>
<dbReference type="Gene3D" id="3.40.50.2300">
    <property type="match status" value="1"/>
</dbReference>
<dbReference type="InterPro" id="IPR036457">
    <property type="entry name" value="PPM-type-like_dom_sf"/>
</dbReference>
<evidence type="ECO:0000313" key="4">
    <source>
        <dbReference type="EMBL" id="NEU94700.1"/>
    </source>
</evidence>
<dbReference type="SMART" id="SM00448">
    <property type="entry name" value="REC"/>
    <property type="match status" value="1"/>
</dbReference>
<proteinExistence type="predicted"/>